<dbReference type="OMA" id="IFPCERH"/>
<organism evidence="4 5">
    <name type="scientific">Cyprinodon variegatus</name>
    <name type="common">Sheepshead minnow</name>
    <dbReference type="NCBI Taxonomy" id="28743"/>
    <lineage>
        <taxon>Eukaryota</taxon>
        <taxon>Metazoa</taxon>
        <taxon>Chordata</taxon>
        <taxon>Craniata</taxon>
        <taxon>Vertebrata</taxon>
        <taxon>Euteleostomi</taxon>
        <taxon>Actinopterygii</taxon>
        <taxon>Neopterygii</taxon>
        <taxon>Teleostei</taxon>
        <taxon>Neoteleostei</taxon>
        <taxon>Acanthomorphata</taxon>
        <taxon>Ovalentaria</taxon>
        <taxon>Atherinomorphae</taxon>
        <taxon>Cyprinodontiformes</taxon>
        <taxon>Cyprinodontidae</taxon>
        <taxon>Cyprinodon</taxon>
    </lineage>
</organism>
<dbReference type="SMART" id="SM00832">
    <property type="entry name" value="C8"/>
    <property type="match status" value="1"/>
</dbReference>
<protein>
    <recommendedName>
        <fullName evidence="3">VWFD domain-containing protein</fullName>
    </recommendedName>
</protein>
<dbReference type="InterPro" id="IPR014853">
    <property type="entry name" value="VWF/SSPO/ZAN-like_Cys-rich_dom"/>
</dbReference>
<comment type="subcellular location">
    <subcellularLocation>
        <location evidence="1">Secreted</location>
    </subcellularLocation>
</comment>
<reference evidence="4" key="1">
    <citation type="submission" date="2025-08" db="UniProtKB">
        <authorList>
            <consortium name="Ensembl"/>
        </authorList>
    </citation>
    <scope>IDENTIFICATION</scope>
</reference>
<dbReference type="GO" id="GO:0005576">
    <property type="term" value="C:extracellular region"/>
    <property type="evidence" value="ECO:0007669"/>
    <property type="project" value="UniProtKB-SubCell"/>
</dbReference>
<dbReference type="InterPro" id="IPR001846">
    <property type="entry name" value="VWF_type-D"/>
</dbReference>
<dbReference type="PANTHER" id="PTHR47246">
    <property type="entry name" value="MUCIN-19"/>
    <property type="match status" value="1"/>
</dbReference>
<dbReference type="AlphaFoldDB" id="A0A3Q2C788"/>
<dbReference type="PANTHER" id="PTHR47246:SF1">
    <property type="entry name" value="MUCIN-19"/>
    <property type="match status" value="1"/>
</dbReference>
<keyword evidence="2" id="KW-0964">Secreted</keyword>
<accession>A0A3Q2C788</accession>
<keyword evidence="5" id="KW-1185">Reference proteome</keyword>
<reference evidence="4" key="2">
    <citation type="submission" date="2025-09" db="UniProtKB">
        <authorList>
            <consortium name="Ensembl"/>
        </authorList>
    </citation>
    <scope>IDENTIFICATION</scope>
</reference>
<dbReference type="Ensembl" id="ENSCVAT00000014905.1">
    <property type="protein sequence ID" value="ENSCVAP00000000531.1"/>
    <property type="gene ID" value="ENSCVAG00000001467.1"/>
</dbReference>
<dbReference type="Pfam" id="PF08742">
    <property type="entry name" value="C8"/>
    <property type="match status" value="1"/>
</dbReference>
<dbReference type="GeneTree" id="ENSGT00940000165245"/>
<feature type="domain" description="VWFD" evidence="3">
    <location>
        <begin position="1"/>
        <end position="100"/>
    </location>
</feature>
<dbReference type="PROSITE" id="PS51233">
    <property type="entry name" value="VWFD"/>
    <property type="match status" value="1"/>
</dbReference>
<dbReference type="Proteomes" id="UP000265020">
    <property type="component" value="Unassembled WGS sequence"/>
</dbReference>
<evidence type="ECO:0000256" key="2">
    <source>
        <dbReference type="ARBA" id="ARBA00022525"/>
    </source>
</evidence>
<evidence type="ECO:0000313" key="5">
    <source>
        <dbReference type="Proteomes" id="UP000265020"/>
    </source>
</evidence>
<evidence type="ECO:0000313" key="4">
    <source>
        <dbReference type="Ensembl" id="ENSCVAP00000000531.1"/>
    </source>
</evidence>
<dbReference type="Pfam" id="PF00094">
    <property type="entry name" value="VWD"/>
    <property type="match status" value="1"/>
</dbReference>
<evidence type="ECO:0000259" key="3">
    <source>
        <dbReference type="PROSITE" id="PS51233"/>
    </source>
</evidence>
<dbReference type="STRING" id="28743.ENSCVAP00000000531"/>
<proteinExistence type="predicted"/>
<name>A0A3Q2C788_CYPVA</name>
<sequence>MKVTRHLKSGWTLEQEPLYKTHTVGLYIVVSVPSKGLTLIWDKNTRITIELNPDWRNKVCGLCGNFDSNEMNDLQIIGSAVVSSPLAFGNSWKISTPPCSDVTTEIFPCERHSYCSAWAQRRCMIIKGDTFRDCHLTVDPEPYYQACVQESCSCEFEGKFLGFCTAVAAYAEACGDLDVCMNWRTPDLCPVYCDYYNEQGQCRWHYESCGRILTCGTPNHSNQKLEGEKQLYMYTV</sequence>
<evidence type="ECO:0000256" key="1">
    <source>
        <dbReference type="ARBA" id="ARBA00004613"/>
    </source>
</evidence>